<feature type="chain" id="PRO_5015165853" description="histidine kinase" evidence="10">
    <location>
        <begin position="20"/>
        <end position="1344"/>
    </location>
</feature>
<keyword evidence="6" id="KW-0804">Transcription</keyword>
<dbReference type="Gene3D" id="1.10.287.130">
    <property type="match status" value="1"/>
</dbReference>
<evidence type="ECO:0000256" key="3">
    <source>
        <dbReference type="ARBA" id="ARBA00022553"/>
    </source>
</evidence>
<dbReference type="Pfam" id="PF02518">
    <property type="entry name" value="HATPase_c"/>
    <property type="match status" value="1"/>
</dbReference>
<dbReference type="InterPro" id="IPR001789">
    <property type="entry name" value="Sig_transdc_resp-reg_receiver"/>
</dbReference>
<evidence type="ECO:0000256" key="10">
    <source>
        <dbReference type="SAM" id="SignalP"/>
    </source>
</evidence>
<dbReference type="GO" id="GO:0003700">
    <property type="term" value="F:DNA-binding transcription factor activity"/>
    <property type="evidence" value="ECO:0007669"/>
    <property type="project" value="InterPro"/>
</dbReference>
<dbReference type="PANTHER" id="PTHR43547:SF2">
    <property type="entry name" value="HYBRID SIGNAL TRANSDUCTION HISTIDINE KINASE C"/>
    <property type="match status" value="1"/>
</dbReference>
<dbReference type="InterPro" id="IPR036890">
    <property type="entry name" value="HATPase_C_sf"/>
</dbReference>
<evidence type="ECO:0000313" key="14">
    <source>
        <dbReference type="EMBL" id="PSL21402.1"/>
    </source>
</evidence>
<dbReference type="SMART" id="SM00387">
    <property type="entry name" value="HATPase_c"/>
    <property type="match status" value="1"/>
</dbReference>
<dbReference type="Pfam" id="PF00512">
    <property type="entry name" value="HisKA"/>
    <property type="match status" value="1"/>
</dbReference>
<evidence type="ECO:0000313" key="15">
    <source>
        <dbReference type="Proteomes" id="UP000241964"/>
    </source>
</evidence>
<dbReference type="Proteomes" id="UP000241964">
    <property type="component" value="Unassembled WGS sequence"/>
</dbReference>
<keyword evidence="5" id="KW-0238">DNA-binding</keyword>
<dbReference type="SMART" id="SM00342">
    <property type="entry name" value="HTH_ARAC"/>
    <property type="match status" value="1"/>
</dbReference>
<evidence type="ECO:0000256" key="6">
    <source>
        <dbReference type="ARBA" id="ARBA00023163"/>
    </source>
</evidence>
<dbReference type="InterPro" id="IPR011123">
    <property type="entry name" value="Y_Y_Y"/>
</dbReference>
<feature type="region of interest" description="Disordered" evidence="8">
    <location>
        <begin position="1325"/>
        <end position="1344"/>
    </location>
</feature>
<dbReference type="InterPro" id="IPR013783">
    <property type="entry name" value="Ig-like_fold"/>
</dbReference>
<gene>
    <name evidence="14" type="ORF">CLV60_12219</name>
</gene>
<name>A0A2P8FI50_9BACT</name>
<keyword evidence="3 7" id="KW-0597">Phosphoprotein</keyword>
<accession>A0A2P8FI50</accession>
<dbReference type="InterPro" id="IPR003594">
    <property type="entry name" value="HATPase_dom"/>
</dbReference>
<dbReference type="OrthoDB" id="905544at2"/>
<keyword evidence="9" id="KW-1133">Transmembrane helix</keyword>
<dbReference type="EMBL" id="PYAS01000022">
    <property type="protein sequence ID" value="PSL21402.1"/>
    <property type="molecule type" value="Genomic_DNA"/>
</dbReference>
<keyword evidence="9" id="KW-0472">Membrane</keyword>
<dbReference type="GO" id="GO:0043565">
    <property type="term" value="F:sequence-specific DNA binding"/>
    <property type="evidence" value="ECO:0007669"/>
    <property type="project" value="InterPro"/>
</dbReference>
<evidence type="ECO:0000256" key="1">
    <source>
        <dbReference type="ARBA" id="ARBA00000085"/>
    </source>
</evidence>
<organism evidence="14 15">
    <name type="scientific">Dyadobacter jiangsuensis</name>
    <dbReference type="NCBI Taxonomy" id="1591085"/>
    <lineage>
        <taxon>Bacteria</taxon>
        <taxon>Pseudomonadati</taxon>
        <taxon>Bacteroidota</taxon>
        <taxon>Cytophagia</taxon>
        <taxon>Cytophagales</taxon>
        <taxon>Spirosomataceae</taxon>
        <taxon>Dyadobacter</taxon>
    </lineage>
</organism>
<dbReference type="Pfam" id="PF12833">
    <property type="entry name" value="HTH_18"/>
    <property type="match status" value="1"/>
</dbReference>
<keyword evidence="10" id="KW-0732">Signal</keyword>
<dbReference type="Gene3D" id="2.60.40.10">
    <property type="entry name" value="Immunoglobulins"/>
    <property type="match status" value="1"/>
</dbReference>
<keyword evidence="9" id="KW-0812">Transmembrane</keyword>
<dbReference type="PROSITE" id="PS00041">
    <property type="entry name" value="HTH_ARAC_FAMILY_1"/>
    <property type="match status" value="1"/>
</dbReference>
<dbReference type="PROSITE" id="PS50109">
    <property type="entry name" value="HIS_KIN"/>
    <property type="match status" value="1"/>
</dbReference>
<evidence type="ECO:0000259" key="12">
    <source>
        <dbReference type="PROSITE" id="PS50109"/>
    </source>
</evidence>
<feature type="domain" description="Histidine kinase" evidence="12">
    <location>
        <begin position="820"/>
        <end position="1022"/>
    </location>
</feature>
<dbReference type="InterPro" id="IPR036097">
    <property type="entry name" value="HisK_dim/P_sf"/>
</dbReference>
<dbReference type="InterPro" id="IPR011006">
    <property type="entry name" value="CheY-like_superfamily"/>
</dbReference>
<evidence type="ECO:0000256" key="4">
    <source>
        <dbReference type="ARBA" id="ARBA00023015"/>
    </source>
</evidence>
<evidence type="ECO:0000256" key="9">
    <source>
        <dbReference type="SAM" id="Phobius"/>
    </source>
</evidence>
<dbReference type="SUPFAM" id="SSF55874">
    <property type="entry name" value="ATPase domain of HSP90 chaperone/DNA topoisomerase II/histidine kinase"/>
    <property type="match status" value="1"/>
</dbReference>
<feature type="modified residue" description="4-aspartylphosphate" evidence="7">
    <location>
        <position position="1133"/>
    </location>
</feature>
<dbReference type="RefSeq" id="WP_106599279.1">
    <property type="nucleotide sequence ID" value="NZ_PYAS01000022.1"/>
</dbReference>
<protein>
    <recommendedName>
        <fullName evidence="2">histidine kinase</fullName>
        <ecNumber evidence="2">2.7.13.3</ecNumber>
    </recommendedName>
</protein>
<feature type="domain" description="HTH araC/xylS-type" evidence="11">
    <location>
        <begin position="1233"/>
        <end position="1332"/>
    </location>
</feature>
<dbReference type="SUPFAM" id="SSF46689">
    <property type="entry name" value="Homeodomain-like"/>
    <property type="match status" value="1"/>
</dbReference>
<keyword evidence="4" id="KW-0805">Transcription regulation</keyword>
<dbReference type="FunFam" id="2.60.40.10:FF:000791">
    <property type="entry name" value="Two-component system sensor histidine kinase/response regulator"/>
    <property type="match status" value="1"/>
</dbReference>
<dbReference type="PROSITE" id="PS01124">
    <property type="entry name" value="HTH_ARAC_FAMILY_2"/>
    <property type="match status" value="1"/>
</dbReference>
<dbReference type="SMART" id="SM00448">
    <property type="entry name" value="REC"/>
    <property type="match status" value="1"/>
</dbReference>
<dbReference type="Pfam" id="PF00072">
    <property type="entry name" value="Response_reg"/>
    <property type="match status" value="1"/>
</dbReference>
<dbReference type="InterPro" id="IPR009057">
    <property type="entry name" value="Homeodomain-like_sf"/>
</dbReference>
<reference evidence="14 15" key="1">
    <citation type="submission" date="2018-03" db="EMBL/GenBank/DDBJ databases">
        <title>Genomic Encyclopedia of Archaeal and Bacterial Type Strains, Phase II (KMG-II): from individual species to whole genera.</title>
        <authorList>
            <person name="Goeker M."/>
        </authorList>
    </citation>
    <scope>NUCLEOTIDE SEQUENCE [LARGE SCALE GENOMIC DNA]</scope>
    <source>
        <strain evidence="14 15">DSM 29057</strain>
    </source>
</reference>
<proteinExistence type="predicted"/>
<dbReference type="PROSITE" id="PS50110">
    <property type="entry name" value="RESPONSE_REGULATORY"/>
    <property type="match status" value="1"/>
</dbReference>
<dbReference type="CDD" id="cd00082">
    <property type="entry name" value="HisKA"/>
    <property type="match status" value="1"/>
</dbReference>
<dbReference type="InterPro" id="IPR011110">
    <property type="entry name" value="Reg_prop"/>
</dbReference>
<dbReference type="GO" id="GO:0000155">
    <property type="term" value="F:phosphorelay sensor kinase activity"/>
    <property type="evidence" value="ECO:0007669"/>
    <property type="project" value="InterPro"/>
</dbReference>
<dbReference type="PRINTS" id="PR00344">
    <property type="entry name" value="BCTRLSENSOR"/>
</dbReference>
<evidence type="ECO:0000259" key="13">
    <source>
        <dbReference type="PROSITE" id="PS50110"/>
    </source>
</evidence>
<dbReference type="Gene3D" id="1.10.10.60">
    <property type="entry name" value="Homeodomain-like"/>
    <property type="match status" value="1"/>
</dbReference>
<dbReference type="SUPFAM" id="SSF52172">
    <property type="entry name" value="CheY-like"/>
    <property type="match status" value="1"/>
</dbReference>
<feature type="signal peptide" evidence="10">
    <location>
        <begin position="1"/>
        <end position="19"/>
    </location>
</feature>
<dbReference type="InterPro" id="IPR018060">
    <property type="entry name" value="HTH_AraC"/>
</dbReference>
<dbReference type="SUPFAM" id="SSF63829">
    <property type="entry name" value="Calcium-dependent phosphotriesterase"/>
    <property type="match status" value="3"/>
</dbReference>
<dbReference type="Gene3D" id="3.30.565.10">
    <property type="entry name" value="Histidine kinase-like ATPase, C-terminal domain"/>
    <property type="match status" value="1"/>
</dbReference>
<sequence>MTSYKSILLSLIAIFASLARTGAQSFKNISEKEEEPINGIFAIAQGKDGLMWFGTQNGLIRYDTRSLTRYLTAPAGKQVFTDIKDIISDSQGRIWVASSLQLTLYDPNTDHITHFKHDSTRVNTLSHAWVNCVMEDSKKQIWAGTELGLTRIIAGNGSVSISRYLQNEFKGASLEIKCMAEGEDGTLWLGSADGLIRMPANGDKPKLYRMPPATTEPLRNEFMTIFTDNNGAVWLGNSSGGLIRFDPATEVFSTISSVKNTTGGLPVVRDIISDRRGRLLLATDSGLAHFNPSTGELDWYVNQTGDPQSLSDNSLYAAYVDNQGGLWLGSYYGGICYVHLNSPRFKRWPFGPDDPRAGSFVNAWIGKSKTNRMWSVSDDLQKLLLFDTAGKKSEMFPLKLDAKADYYAFYIDQNEVLWAGGKAVLTSLDIRRGSYRHYPLSVPGGPKLRKKRTFVITEDSYGHFWVGGTYGLLLLDKKNGTFSKAPAVNYATSILEDSHRNIWIGGEAGLYRIKPEAAKAPRPVVEKIHSNSEFVISWRVNEDKWGTIWAACETQMLSYNPGKNLFELSTNIPQEGALDVVPDSKGYIWINAGTKLFRYHPREKTLQSYSAHDGLPAKGTLMQGAGTTDRNGHLYFVTDKGMFSFDPAAISIPNRSAPIVLSSLKLYNQTVVARDSTGILPVPVGKLKEITFRHDQSIFTLDFALLDYVRSDVNRYAYKIDGIDRGWNYVKTPSATYTNLPSGSYIFQVKAANGDGIWTKEPLQIKINILPPWWRTWWAYLAYLLLAAGGVYAIAHFLWIRSSFRRENALNQLKLDFFTNVSHEIRTHLSLISGPLEKAYQQAVEGKNNKNYLSYARTSSDRLMLLVNELLDFRKIQSGGTRLLVQEHDVVKIIKNVIAAFEHMAREKGIETVLIAPATPVLLWFDIAQMQKVFYNLLSNAYKFTHEAGRVAVRITETSNEVKITVEDNGKGMSQEHLQKLFTYYYQADSEKPGYGIGLALSKAIVEQHHGYLTAESRLHNGYALNGIAAAPGGTTLTILMLRKNLHFAPEQIATNVQSYTEDMLAETMALPASNHAADGKQANTILIIEDNDQLRVFIRDLFEGDFNILQAENGMRGLELANEHLPDIVLSDVMMPEMSGLEVCSRLKNNVATAHIPVVLLTARTQNQHVIEGLESRADDYLTKPFDPRILELKINNLIRVRDELRTRYRESVLVDGAANSVAQDVNEAFIGKLRALLIENISDPKFGVNELAFQVGMSVSALYRKLKSLTGMTVNDFTKTIRLGEAKKLLETGIYNVSEVATIIGFEDSRHFSKEFAKAYGKKPKEIKNQMPGHADNSSESN</sequence>
<feature type="transmembrane region" description="Helical" evidence="9">
    <location>
        <begin position="777"/>
        <end position="800"/>
    </location>
</feature>
<dbReference type="SMART" id="SM00388">
    <property type="entry name" value="HisKA"/>
    <property type="match status" value="1"/>
</dbReference>
<evidence type="ECO:0000256" key="7">
    <source>
        <dbReference type="PROSITE-ProRule" id="PRU00169"/>
    </source>
</evidence>
<dbReference type="PANTHER" id="PTHR43547">
    <property type="entry name" value="TWO-COMPONENT HISTIDINE KINASE"/>
    <property type="match status" value="1"/>
</dbReference>
<feature type="domain" description="Response regulatory" evidence="13">
    <location>
        <begin position="1085"/>
        <end position="1200"/>
    </location>
</feature>
<evidence type="ECO:0000256" key="2">
    <source>
        <dbReference type="ARBA" id="ARBA00012438"/>
    </source>
</evidence>
<comment type="caution">
    <text evidence="14">The sequence shown here is derived from an EMBL/GenBank/DDBJ whole genome shotgun (WGS) entry which is preliminary data.</text>
</comment>
<dbReference type="InterPro" id="IPR003661">
    <property type="entry name" value="HisK_dim/P_dom"/>
</dbReference>
<dbReference type="Gene3D" id="3.40.50.2300">
    <property type="match status" value="1"/>
</dbReference>
<dbReference type="EC" id="2.7.13.3" evidence="2"/>
<dbReference type="InterPro" id="IPR015943">
    <property type="entry name" value="WD40/YVTN_repeat-like_dom_sf"/>
</dbReference>
<dbReference type="Pfam" id="PF07494">
    <property type="entry name" value="Reg_prop"/>
    <property type="match status" value="2"/>
</dbReference>
<evidence type="ECO:0000259" key="11">
    <source>
        <dbReference type="PROSITE" id="PS01124"/>
    </source>
</evidence>
<dbReference type="InterPro" id="IPR005467">
    <property type="entry name" value="His_kinase_dom"/>
</dbReference>
<comment type="catalytic activity">
    <reaction evidence="1">
        <text>ATP + protein L-histidine = ADP + protein N-phospho-L-histidine.</text>
        <dbReference type="EC" id="2.7.13.3"/>
    </reaction>
</comment>
<dbReference type="InterPro" id="IPR018062">
    <property type="entry name" value="HTH_AraC-typ_CS"/>
</dbReference>
<dbReference type="CDD" id="cd00146">
    <property type="entry name" value="PKD"/>
    <property type="match status" value="1"/>
</dbReference>
<dbReference type="SUPFAM" id="SSF47384">
    <property type="entry name" value="Homodimeric domain of signal transducing histidine kinase"/>
    <property type="match status" value="1"/>
</dbReference>
<keyword evidence="15" id="KW-1185">Reference proteome</keyword>
<evidence type="ECO:0000256" key="8">
    <source>
        <dbReference type="SAM" id="MobiDB-lite"/>
    </source>
</evidence>
<evidence type="ECO:0000256" key="5">
    <source>
        <dbReference type="ARBA" id="ARBA00023125"/>
    </source>
</evidence>
<dbReference type="InterPro" id="IPR004358">
    <property type="entry name" value="Sig_transdc_His_kin-like_C"/>
</dbReference>
<dbReference type="Pfam" id="PF07495">
    <property type="entry name" value="Y_Y_Y"/>
    <property type="match status" value="1"/>
</dbReference>
<dbReference type="Gene3D" id="2.130.10.10">
    <property type="entry name" value="YVTN repeat-like/Quinoprotein amine dehydrogenase"/>
    <property type="match status" value="3"/>
</dbReference>